<comment type="similarity">
    <text evidence="1">Belongs to the synembryn family.</text>
</comment>
<evidence type="ECO:0000256" key="1">
    <source>
        <dbReference type="ARBA" id="ARBA00009049"/>
    </source>
</evidence>
<keyword evidence="6" id="KW-1185">Reference proteome</keyword>
<proteinExistence type="inferred from homology"/>
<dbReference type="EMBL" id="JAKWBI020000112">
    <property type="protein sequence ID" value="KAJ2902440.1"/>
    <property type="molecule type" value="Genomic_DNA"/>
</dbReference>
<evidence type="ECO:0000313" key="5">
    <source>
        <dbReference type="EMBL" id="KAJ2902440.1"/>
    </source>
</evidence>
<dbReference type="PANTHER" id="PTHR12425:SF5">
    <property type="entry name" value="SYNEMBRYN"/>
    <property type="match status" value="1"/>
</dbReference>
<dbReference type="Pfam" id="PF10165">
    <property type="entry name" value="Ric8"/>
    <property type="match status" value="1"/>
</dbReference>
<dbReference type="AlphaFoldDB" id="A0AAD5RSF1"/>
<evidence type="ECO:0000256" key="4">
    <source>
        <dbReference type="SAM" id="MobiDB-lite"/>
    </source>
</evidence>
<organism evidence="5 6">
    <name type="scientific">Zalerion maritima</name>
    <dbReference type="NCBI Taxonomy" id="339359"/>
    <lineage>
        <taxon>Eukaryota</taxon>
        <taxon>Fungi</taxon>
        <taxon>Dikarya</taxon>
        <taxon>Ascomycota</taxon>
        <taxon>Pezizomycotina</taxon>
        <taxon>Sordariomycetes</taxon>
        <taxon>Lulworthiomycetidae</taxon>
        <taxon>Lulworthiales</taxon>
        <taxon>Lulworthiaceae</taxon>
        <taxon>Zalerion</taxon>
    </lineage>
</organism>
<name>A0AAD5RSF1_9PEZI</name>
<evidence type="ECO:0000313" key="6">
    <source>
        <dbReference type="Proteomes" id="UP001201980"/>
    </source>
</evidence>
<dbReference type="Proteomes" id="UP001201980">
    <property type="component" value="Unassembled WGS sequence"/>
</dbReference>
<evidence type="ECO:0000256" key="3">
    <source>
        <dbReference type="ARBA" id="ARBA00023186"/>
    </source>
</evidence>
<evidence type="ECO:0000256" key="2">
    <source>
        <dbReference type="ARBA" id="ARBA00022658"/>
    </source>
</evidence>
<feature type="region of interest" description="Disordered" evidence="4">
    <location>
        <begin position="394"/>
        <end position="424"/>
    </location>
</feature>
<keyword evidence="2" id="KW-0344">Guanine-nucleotide releasing factor</keyword>
<dbReference type="GO" id="GO:0005085">
    <property type="term" value="F:guanyl-nucleotide exchange factor activity"/>
    <property type="evidence" value="ECO:0007669"/>
    <property type="project" value="UniProtKB-KW"/>
</dbReference>
<dbReference type="GO" id="GO:0001965">
    <property type="term" value="F:G-protein alpha-subunit binding"/>
    <property type="evidence" value="ECO:0007669"/>
    <property type="project" value="TreeGrafter"/>
</dbReference>
<reference evidence="5" key="1">
    <citation type="submission" date="2022-07" db="EMBL/GenBank/DDBJ databases">
        <title>Draft genome sequence of Zalerion maritima ATCC 34329, a (micro)plastics degrading marine fungus.</title>
        <authorList>
            <person name="Paco A."/>
            <person name="Goncalves M.F.M."/>
            <person name="Rocha-Santos T.A.P."/>
            <person name="Alves A."/>
        </authorList>
    </citation>
    <scope>NUCLEOTIDE SEQUENCE</scope>
    <source>
        <strain evidence="5">ATCC 34329</strain>
    </source>
</reference>
<gene>
    <name evidence="5" type="ORF">MKZ38_000569</name>
</gene>
<keyword evidence="3" id="KW-0143">Chaperone</keyword>
<dbReference type="PANTHER" id="PTHR12425">
    <property type="entry name" value="SYNEMBRYN"/>
    <property type="match status" value="1"/>
</dbReference>
<accession>A0AAD5RSF1</accession>
<comment type="caution">
    <text evidence="5">The sequence shown here is derived from an EMBL/GenBank/DDBJ whole genome shotgun (WGS) entry which is preliminary data.</text>
</comment>
<protein>
    <submittedName>
        <fullName evidence="5">Uncharacterized protein</fullName>
    </submittedName>
</protein>
<dbReference type="InterPro" id="IPR019318">
    <property type="entry name" value="Gua_nucleotide_exch_fac_Ric8"/>
</dbReference>
<sequence>MAHILAALQGEHPLSEKRKAVQGILDKLENDLDTQSLSDHERDCMLEKLKVYGRDPRGSDPIFSEKGIETLAKHGFQTPSKPYSRQALRCLANAMFLKDDSRGRLVELGFAPKACLQIAEDCVEDEFLGSRILFLTTYAKNDHLVDLIDNHHLAESVAKNLQRHAERPPPSGSPDPIADMALTDTLNLFYNVTSFLEKEHPDKLAGFEHSISHIVSLLNSRPIPSPKPLDQPMDKLVNALMNLDLSKQIETFFPSSSPTTLPTRFTTLVDKALSAYSESELETSLTPLVTVLLKLLPSAPEEALLHFQSKFLPQSSERTHVLGQGDSVPEKLLKNTTNPMAPNLRELLGHLLFGLSDKDATKFVDNVGYGFASGYLFQNQIPVPDSVREAHGDTATGRPVNPITGQFTDQEREPNVPEMTDDEKEREAERLFVLFERLRQTGVVDVENPVRQAYQTGRIQELDSDDEEDKD</sequence>
<dbReference type="GO" id="GO:0007186">
    <property type="term" value="P:G protein-coupled receptor signaling pathway"/>
    <property type="evidence" value="ECO:0007669"/>
    <property type="project" value="TreeGrafter"/>
</dbReference>
<dbReference type="GO" id="GO:0005737">
    <property type="term" value="C:cytoplasm"/>
    <property type="evidence" value="ECO:0007669"/>
    <property type="project" value="TreeGrafter"/>
</dbReference>